<evidence type="ECO:0000313" key="3">
    <source>
        <dbReference type="Proteomes" id="UP000254802"/>
    </source>
</evidence>
<dbReference type="Proteomes" id="UP000254802">
    <property type="component" value="Unassembled WGS sequence"/>
</dbReference>
<keyword evidence="2" id="KW-0808">Transferase</keyword>
<evidence type="ECO:0000259" key="1">
    <source>
        <dbReference type="Pfam" id="PF19277"/>
    </source>
</evidence>
<keyword evidence="2" id="KW-0012">Acyltransferase</keyword>
<protein>
    <submittedName>
        <fullName evidence="2">Glycerol-3-phosphate acyltransferase</fullName>
        <ecNumber evidence="2">2.3.1.15</ecNumber>
    </submittedName>
</protein>
<accession>A0A378MZK3</accession>
<organism evidence="2 3">
    <name type="scientific">Mannheimia haemolytica</name>
    <name type="common">Pasteurella haemolytica</name>
    <dbReference type="NCBI Taxonomy" id="75985"/>
    <lineage>
        <taxon>Bacteria</taxon>
        <taxon>Pseudomonadati</taxon>
        <taxon>Pseudomonadota</taxon>
        <taxon>Gammaproteobacteria</taxon>
        <taxon>Pasteurellales</taxon>
        <taxon>Pasteurellaceae</taxon>
        <taxon>Mannheimia</taxon>
    </lineage>
</organism>
<proteinExistence type="predicted"/>
<dbReference type="Pfam" id="PF19277">
    <property type="entry name" value="GPAT_C"/>
    <property type="match status" value="1"/>
</dbReference>
<gene>
    <name evidence="2" type="primary">plsB_2</name>
    <name evidence="2" type="ORF">NCTC10638_01965</name>
</gene>
<dbReference type="InterPro" id="IPR045520">
    <property type="entry name" value="GPAT/DHAPAT_C"/>
</dbReference>
<feature type="domain" description="GPAT/DHAPAT C-terminal" evidence="1">
    <location>
        <begin position="13"/>
        <end position="93"/>
    </location>
</feature>
<dbReference type="EMBL" id="UGPN01000002">
    <property type="protein sequence ID" value="STY60759.1"/>
    <property type="molecule type" value="Genomic_DNA"/>
</dbReference>
<dbReference type="AlphaFoldDB" id="A0A378MZK3"/>
<evidence type="ECO:0000313" key="2">
    <source>
        <dbReference type="EMBL" id="STY60759.1"/>
    </source>
</evidence>
<dbReference type="GO" id="GO:0004366">
    <property type="term" value="F:glycerol-3-phosphate O-acyltransferase activity"/>
    <property type="evidence" value="ECO:0007669"/>
    <property type="project" value="UniProtKB-EC"/>
</dbReference>
<reference evidence="2 3" key="1">
    <citation type="submission" date="2018-06" db="EMBL/GenBank/DDBJ databases">
        <authorList>
            <consortium name="Pathogen Informatics"/>
            <person name="Doyle S."/>
        </authorList>
    </citation>
    <scope>NUCLEOTIDE SEQUENCE [LARGE SCALE GENOMIC DNA]</scope>
    <source>
        <strain evidence="2 3">NCTC10638</strain>
    </source>
</reference>
<dbReference type="EC" id="2.3.1.15" evidence="2"/>
<name>A0A378MZK3_MANHA</name>
<sequence length="140" mass="15587">MIKNESDMLMINRSHIRTLQLHSAGVREILQRYYISLSVLLEQPNISRGYLEKESSSIAQRLSVLHGINAPEFFDKAIFSTFTSSLKAQGYFDGDDNLAIAKVKETESLLRSLISIEVQQTIQGAMAKVAESVENPNIAG</sequence>